<reference evidence="3 4" key="3">
    <citation type="submission" date="2020-08" db="EMBL/GenBank/DDBJ databases">
        <title>Genomic Encyclopedia of Type Strains, Phase IV (KMG-IV): sequencing the most valuable type-strain genomes for metagenomic binning, comparative biology and taxonomic classification.</title>
        <authorList>
            <person name="Goeker M."/>
        </authorList>
    </citation>
    <scope>NUCLEOTIDE SEQUENCE [LARGE SCALE GENOMIC DNA]</scope>
    <source>
        <strain evidence="3 4">DSM 27521</strain>
    </source>
</reference>
<evidence type="ECO:0000313" key="3">
    <source>
        <dbReference type="EMBL" id="MBB5378775.1"/>
    </source>
</evidence>
<proteinExistence type="predicted"/>
<dbReference type="EMBL" id="BNAJ01000014">
    <property type="protein sequence ID" value="GHF60815.1"/>
    <property type="molecule type" value="Genomic_DNA"/>
</dbReference>
<sequence length="319" mass="32964">MPSEAATSDVYYRTVSIDQVLSTRPATVVVSPLYQVTVQVMGAEVTGISMELSKQKNFSVSRAENGKMIFLDVLVGAGGADLNLILDDETVLPIRLQVANSPSGTRVYKFMTADALAAQSAAQTFKEEKVPPAPTPTPVAPAVKSATSPTSVRPAQAPAIAKTTAAPATQPRATATTAQPPAAATPAPRPAAVQATRPVTPPAATRPVAVTPPPAAARPVAATPTLVVTAWRDGNDALVAYMLTSPTGGTLFSNVNTFQVTDGRTPLTLVPVTLPRSSMAPILGLMRVKNAPSEITASLTAQTLGPARSFTLSHKVAVK</sequence>
<comment type="caution">
    <text evidence="3">The sequence shown here is derived from an EMBL/GenBank/DDBJ whole genome shotgun (WGS) entry which is preliminary data.</text>
</comment>
<dbReference type="EMBL" id="JACHFK010000015">
    <property type="protein sequence ID" value="MBB5378775.1"/>
    <property type="molecule type" value="Genomic_DNA"/>
</dbReference>
<dbReference type="RefSeq" id="WP_184115535.1">
    <property type="nucleotide sequence ID" value="NZ_BNAJ01000014.1"/>
</dbReference>
<accession>A0A7W8KIG6</accession>
<protein>
    <submittedName>
        <fullName evidence="3">Uncharacterized protein</fullName>
    </submittedName>
</protein>
<feature type="region of interest" description="Disordered" evidence="1">
    <location>
        <begin position="126"/>
        <end position="192"/>
    </location>
</feature>
<keyword evidence="5" id="KW-1185">Reference proteome</keyword>
<reference evidence="5" key="2">
    <citation type="journal article" date="2019" name="Int. J. Syst. Evol. Microbiol.">
        <title>The Global Catalogue of Microorganisms (GCM) 10K type strain sequencing project: providing services to taxonomists for standard genome sequencing and annotation.</title>
        <authorList>
            <consortium name="The Broad Institute Genomics Platform"/>
            <consortium name="The Broad Institute Genome Sequencing Center for Infectious Disease"/>
            <person name="Wu L."/>
            <person name="Ma J."/>
        </authorList>
    </citation>
    <scope>NUCLEOTIDE SEQUENCE [LARGE SCALE GENOMIC DNA]</scope>
    <source>
        <strain evidence="5">CGMCC 1.18437</strain>
    </source>
</reference>
<evidence type="ECO:0000313" key="2">
    <source>
        <dbReference type="EMBL" id="GHF60815.1"/>
    </source>
</evidence>
<organism evidence="3 4">
    <name type="scientific">Deinococcus metalli</name>
    <dbReference type="NCBI Taxonomy" id="1141878"/>
    <lineage>
        <taxon>Bacteria</taxon>
        <taxon>Thermotogati</taxon>
        <taxon>Deinococcota</taxon>
        <taxon>Deinococci</taxon>
        <taxon>Deinococcales</taxon>
        <taxon>Deinococcaceae</taxon>
        <taxon>Deinococcus</taxon>
    </lineage>
</organism>
<evidence type="ECO:0000256" key="1">
    <source>
        <dbReference type="SAM" id="MobiDB-lite"/>
    </source>
</evidence>
<dbReference type="Proteomes" id="UP000539473">
    <property type="component" value="Unassembled WGS sequence"/>
</dbReference>
<reference evidence="2" key="1">
    <citation type="journal article" date="2014" name="Int. J. Syst. Evol. Microbiol.">
        <title>Complete genome of a new Firmicutes species belonging to the dominant human colonic microbiota ('Ruminococcus bicirculans') reveals two chromosomes and a selective capacity to utilize plant glucans.</title>
        <authorList>
            <consortium name="NISC Comparative Sequencing Program"/>
            <person name="Wegmann U."/>
            <person name="Louis P."/>
            <person name="Goesmann A."/>
            <person name="Henrissat B."/>
            <person name="Duncan S.H."/>
            <person name="Flint H.J."/>
        </authorList>
    </citation>
    <scope>NUCLEOTIDE SEQUENCE</scope>
    <source>
        <strain evidence="2">CGMCC 1.18437</strain>
    </source>
</reference>
<evidence type="ECO:0000313" key="4">
    <source>
        <dbReference type="Proteomes" id="UP000539473"/>
    </source>
</evidence>
<feature type="compositionally biased region" description="Low complexity" evidence="1">
    <location>
        <begin position="154"/>
        <end position="192"/>
    </location>
</feature>
<gene>
    <name evidence="2" type="ORF">GCM10017781_41350</name>
    <name evidence="3" type="ORF">HNQ07_004282</name>
</gene>
<dbReference type="AlphaFoldDB" id="A0A7W8KIG6"/>
<name>A0A7W8KIG6_9DEIO</name>
<dbReference type="Proteomes" id="UP000619376">
    <property type="component" value="Unassembled WGS sequence"/>
</dbReference>
<reference evidence="2" key="4">
    <citation type="submission" date="2024-05" db="EMBL/GenBank/DDBJ databases">
        <authorList>
            <person name="Sun Q."/>
            <person name="Zhou Y."/>
        </authorList>
    </citation>
    <scope>NUCLEOTIDE SEQUENCE</scope>
    <source>
        <strain evidence="2">CGMCC 1.18437</strain>
    </source>
</reference>
<evidence type="ECO:0000313" key="5">
    <source>
        <dbReference type="Proteomes" id="UP000619376"/>
    </source>
</evidence>